<feature type="chain" id="PRO_5013614370" evidence="1">
    <location>
        <begin position="23"/>
        <end position="76"/>
    </location>
</feature>
<dbReference type="InterPro" id="IPR036390">
    <property type="entry name" value="WH_DNA-bd_sf"/>
</dbReference>
<keyword evidence="1" id="KW-0732">Signal</keyword>
<gene>
    <name evidence="2" type="ORF">AB205_0177690</name>
</gene>
<accession>A0A2G9REF6</accession>
<proteinExistence type="predicted"/>
<dbReference type="AlphaFoldDB" id="A0A2G9REF6"/>
<sequence length="76" mass="8869">MHRKRISISLMVLLALREKCIYHVVGTTYQHIDWWLLAEMLGDLKIFIRNQENINPKNTVEKINFDSVPGIMASSQ</sequence>
<reference evidence="2" key="1">
    <citation type="submission" date="2017-08" db="EMBL/GenBank/DDBJ databases">
        <title>Assembly of the North American Bullfrog Genome.</title>
        <authorList>
            <person name="Warren R.L."/>
            <person name="Vandervalk B.P."/>
            <person name="Kucuk E."/>
            <person name="Birol I."/>
            <person name="Helbing C."/>
            <person name="Pandoh P."/>
            <person name="Behsaz B."/>
            <person name="Mohamadi H."/>
            <person name="Chu J."/>
            <person name="Jackman S."/>
            <person name="Hammond S.A."/>
            <person name="Veldhoen N."/>
            <person name="Kirk H."/>
            <person name="Zhao Y."/>
            <person name="Coope R."/>
            <person name="Pleasance S."/>
            <person name="Moore R."/>
            <person name="Holt R."/>
        </authorList>
    </citation>
    <scope>NUCLEOTIDE SEQUENCE</scope>
    <source>
        <strain evidence="2">Bruno</strain>
        <tissue evidence="2">Liver</tissue>
    </source>
</reference>
<name>A0A2G9REF6_AQUCT</name>
<protein>
    <submittedName>
        <fullName evidence="2">Uncharacterized protein</fullName>
    </submittedName>
</protein>
<evidence type="ECO:0000256" key="1">
    <source>
        <dbReference type="SAM" id="SignalP"/>
    </source>
</evidence>
<dbReference type="Gene3D" id="1.10.10.10">
    <property type="entry name" value="Winged helix-like DNA-binding domain superfamily/Winged helix DNA-binding domain"/>
    <property type="match status" value="2"/>
</dbReference>
<evidence type="ECO:0000313" key="2">
    <source>
        <dbReference type="EMBL" id="PIO26249.1"/>
    </source>
</evidence>
<dbReference type="SUPFAM" id="SSF46785">
    <property type="entry name" value="Winged helix' DNA-binding domain"/>
    <property type="match status" value="1"/>
</dbReference>
<organism evidence="2">
    <name type="scientific">Aquarana catesbeiana</name>
    <name type="common">American bullfrog</name>
    <name type="synonym">Rana catesbeiana</name>
    <dbReference type="NCBI Taxonomy" id="8400"/>
    <lineage>
        <taxon>Eukaryota</taxon>
        <taxon>Metazoa</taxon>
        <taxon>Chordata</taxon>
        <taxon>Craniata</taxon>
        <taxon>Vertebrata</taxon>
        <taxon>Euteleostomi</taxon>
        <taxon>Amphibia</taxon>
        <taxon>Batrachia</taxon>
        <taxon>Anura</taxon>
        <taxon>Neobatrachia</taxon>
        <taxon>Ranoidea</taxon>
        <taxon>Ranidae</taxon>
        <taxon>Aquarana</taxon>
    </lineage>
</organism>
<dbReference type="EMBL" id="KV947241">
    <property type="protein sequence ID" value="PIO26249.1"/>
    <property type="molecule type" value="Genomic_DNA"/>
</dbReference>
<dbReference type="InterPro" id="IPR036388">
    <property type="entry name" value="WH-like_DNA-bd_sf"/>
</dbReference>
<feature type="signal peptide" evidence="1">
    <location>
        <begin position="1"/>
        <end position="22"/>
    </location>
</feature>
<dbReference type="OrthoDB" id="337745at2759"/>